<protein>
    <submittedName>
        <fullName evidence="2">Uncharacterized protein</fullName>
    </submittedName>
</protein>
<dbReference type="AlphaFoldDB" id="A0A518F1B7"/>
<feature type="compositionally biased region" description="Low complexity" evidence="1">
    <location>
        <begin position="213"/>
        <end position="230"/>
    </location>
</feature>
<keyword evidence="3" id="KW-1185">Reference proteome</keyword>
<dbReference type="EMBL" id="CP036434">
    <property type="protein sequence ID" value="QDV10137.1"/>
    <property type="molecule type" value="Genomic_DNA"/>
</dbReference>
<proteinExistence type="predicted"/>
<reference evidence="2 3" key="1">
    <citation type="submission" date="2019-02" db="EMBL/GenBank/DDBJ databases">
        <title>Deep-cultivation of Planctomycetes and their phenomic and genomic characterization uncovers novel biology.</title>
        <authorList>
            <person name="Wiegand S."/>
            <person name="Jogler M."/>
            <person name="Boedeker C."/>
            <person name="Pinto D."/>
            <person name="Vollmers J."/>
            <person name="Rivas-Marin E."/>
            <person name="Kohn T."/>
            <person name="Peeters S.H."/>
            <person name="Heuer A."/>
            <person name="Rast P."/>
            <person name="Oberbeckmann S."/>
            <person name="Bunk B."/>
            <person name="Jeske O."/>
            <person name="Meyerdierks A."/>
            <person name="Storesund J.E."/>
            <person name="Kallscheuer N."/>
            <person name="Luecker S."/>
            <person name="Lage O.M."/>
            <person name="Pohl T."/>
            <person name="Merkel B.J."/>
            <person name="Hornburger P."/>
            <person name="Mueller R.-W."/>
            <person name="Bruemmer F."/>
            <person name="Labrenz M."/>
            <person name="Spormann A.M."/>
            <person name="Op den Camp H."/>
            <person name="Overmann J."/>
            <person name="Amann R."/>
            <person name="Jetten M.S.M."/>
            <person name="Mascher T."/>
            <person name="Medema M.H."/>
            <person name="Devos D.P."/>
            <person name="Kaster A.-K."/>
            <person name="Ovreas L."/>
            <person name="Rohde M."/>
            <person name="Galperin M.Y."/>
            <person name="Jogler C."/>
        </authorList>
    </citation>
    <scope>NUCLEOTIDE SEQUENCE [LARGE SCALE GENOMIC DNA]</scope>
    <source>
        <strain evidence="2 3">Poly30</strain>
    </source>
</reference>
<evidence type="ECO:0000313" key="2">
    <source>
        <dbReference type="EMBL" id="QDV10137.1"/>
    </source>
</evidence>
<gene>
    <name evidence="2" type="ORF">Poly30_56990</name>
</gene>
<feature type="region of interest" description="Disordered" evidence="1">
    <location>
        <begin position="211"/>
        <end position="239"/>
    </location>
</feature>
<evidence type="ECO:0000256" key="1">
    <source>
        <dbReference type="SAM" id="MobiDB-lite"/>
    </source>
</evidence>
<name>A0A518F1B7_9BACT</name>
<feature type="region of interest" description="Disordered" evidence="1">
    <location>
        <begin position="172"/>
        <end position="197"/>
    </location>
</feature>
<dbReference type="Proteomes" id="UP000320390">
    <property type="component" value="Chromosome"/>
</dbReference>
<feature type="compositionally biased region" description="Polar residues" evidence="1">
    <location>
        <begin position="112"/>
        <end position="141"/>
    </location>
</feature>
<sequence length="239" mass="25729">MKSPSPELHGGAADKPHSDLLIAGQLCHHQHLLEEFDTVVHRHFHLALQSAANLLAHSRCTGSSEVAASATARMGSSWSEWSELSSSRARRDTPRTRTAGPRNSAPTAPPRVSSSCSRTGRVTRKSLGSITAPVRSTSTLETPPRTRAPGILLRSHSASAWAGAGRRISRPIASSLKSDRMASKARGALGRPRRRSRGFMRIARSLLTLEGVSRIPSRRPSSSRRTPGSSEVLSESQPN</sequence>
<accession>A0A518F1B7</accession>
<evidence type="ECO:0000313" key="3">
    <source>
        <dbReference type="Proteomes" id="UP000320390"/>
    </source>
</evidence>
<organism evidence="2 3">
    <name type="scientific">Saltatorellus ferox</name>
    <dbReference type="NCBI Taxonomy" id="2528018"/>
    <lineage>
        <taxon>Bacteria</taxon>
        <taxon>Pseudomonadati</taxon>
        <taxon>Planctomycetota</taxon>
        <taxon>Planctomycetia</taxon>
        <taxon>Planctomycetia incertae sedis</taxon>
        <taxon>Saltatorellus</taxon>
    </lineage>
</organism>
<feature type="region of interest" description="Disordered" evidence="1">
    <location>
        <begin position="79"/>
        <end position="149"/>
    </location>
</feature>